<evidence type="ECO:0000256" key="1">
    <source>
        <dbReference type="ARBA" id="ARBA00023157"/>
    </source>
</evidence>
<accession>A0A0N5CQV1</accession>
<dbReference type="PROSITE" id="PS01180">
    <property type="entry name" value="CUB"/>
    <property type="match status" value="1"/>
</dbReference>
<keyword evidence="5" id="KW-1185">Reference proteome</keyword>
<evidence type="ECO:0000313" key="6">
    <source>
        <dbReference type="WBParaSite" id="TCLT_0000260101-mRNA-1"/>
    </source>
</evidence>
<organism evidence="6">
    <name type="scientific">Thelazia callipaeda</name>
    <name type="common">Oriental eyeworm</name>
    <name type="synonym">Parasitic nematode</name>
    <dbReference type="NCBI Taxonomy" id="103827"/>
    <lineage>
        <taxon>Eukaryota</taxon>
        <taxon>Metazoa</taxon>
        <taxon>Ecdysozoa</taxon>
        <taxon>Nematoda</taxon>
        <taxon>Chromadorea</taxon>
        <taxon>Rhabditida</taxon>
        <taxon>Spirurina</taxon>
        <taxon>Spiruromorpha</taxon>
        <taxon>Thelazioidea</taxon>
        <taxon>Thelaziidae</taxon>
        <taxon>Thelazia</taxon>
    </lineage>
</organism>
<protein>
    <submittedName>
        <fullName evidence="6">CUB domain-containing protein</fullName>
    </submittedName>
</protein>
<sequence>MDIGQAGKFDLILLLEVSKKAGDLDKLLIMCKEMLSNEDGKIVIMARPKSPSPPLPECCRPIWRELSYTRDEILAAINNAELQSTCVSSSVPVSIGKFDWEAILYTGNITVVKMCPKCTEQEIAKFCKSQSPQVAFEEKLNVFLIRLKS</sequence>
<dbReference type="AlphaFoldDB" id="A0A0N5CQV1"/>
<dbReference type="EMBL" id="UYYF01000583">
    <property type="protein sequence ID" value="VDM98655.1"/>
    <property type="molecule type" value="Genomic_DNA"/>
</dbReference>
<evidence type="ECO:0000313" key="4">
    <source>
        <dbReference type="EMBL" id="VDM98655.1"/>
    </source>
</evidence>
<reference evidence="4 5" key="2">
    <citation type="submission" date="2018-11" db="EMBL/GenBank/DDBJ databases">
        <authorList>
            <consortium name="Pathogen Informatics"/>
        </authorList>
    </citation>
    <scope>NUCLEOTIDE SEQUENCE [LARGE SCALE GENOMIC DNA]</scope>
</reference>
<dbReference type="OrthoDB" id="5841431at2759"/>
<evidence type="ECO:0000259" key="3">
    <source>
        <dbReference type="PROSITE" id="PS01180"/>
    </source>
</evidence>
<feature type="domain" description="CUB" evidence="3">
    <location>
        <begin position="31"/>
        <end position="149"/>
    </location>
</feature>
<keyword evidence="1 2" id="KW-1015">Disulfide bond</keyword>
<reference evidence="6" key="1">
    <citation type="submission" date="2017-02" db="UniProtKB">
        <authorList>
            <consortium name="WormBaseParasite"/>
        </authorList>
    </citation>
    <scope>IDENTIFICATION</scope>
</reference>
<dbReference type="WBParaSite" id="TCLT_0000260101-mRNA-1">
    <property type="protein sequence ID" value="TCLT_0000260101-mRNA-1"/>
    <property type="gene ID" value="TCLT_0000260101"/>
</dbReference>
<dbReference type="Proteomes" id="UP000276776">
    <property type="component" value="Unassembled WGS sequence"/>
</dbReference>
<feature type="disulfide bond" evidence="2">
    <location>
        <begin position="31"/>
        <end position="58"/>
    </location>
</feature>
<evidence type="ECO:0000256" key="2">
    <source>
        <dbReference type="PROSITE-ProRule" id="PRU00059"/>
    </source>
</evidence>
<comment type="caution">
    <text evidence="2">Lacks conserved residue(s) required for the propagation of feature annotation.</text>
</comment>
<evidence type="ECO:0000313" key="5">
    <source>
        <dbReference type="Proteomes" id="UP000276776"/>
    </source>
</evidence>
<dbReference type="OMA" id="LIMCKEM"/>
<gene>
    <name evidence="4" type="ORF">TCLT_LOCUS2602</name>
</gene>
<name>A0A0N5CQV1_THECL</name>
<proteinExistence type="predicted"/>
<dbReference type="InterPro" id="IPR000859">
    <property type="entry name" value="CUB_dom"/>
</dbReference>